<keyword evidence="1" id="KW-0812">Transmembrane</keyword>
<feature type="chain" id="PRO_5003518383" evidence="2">
    <location>
        <begin position="27"/>
        <end position="615"/>
    </location>
</feature>
<sequence>MVKIRAMRKFIFIVTGLLFLAGTCLKADGVTFKASAPDAVVMGQQFQLTYTVNEEGAGGLRTPDLADFEVLMGPTSSVSRSMQYINGKSSSSYSQTFTYVLMPKKEGTFNLSPATIKIKNSNYSSNSLVIKVLPPDKANEAASSGSGGGQVSSGSSNIGGDELFVRMNVSKRSVYEQEGFLVTFKLYSLYDAALNDVKFPEFEGFLSQDIELNPQWTLENYNGRNYRTVVIKQTVLYPQRSGKITIEGGKYDAVVRIRSKQRVRSIFDDFFDTYQDVKRVLTTPPVTIDVKPLPSGKPASFRGAVGSYTMKASINSDHIKTNEAVTINIVLSGNGNIKLAKNPEISFPNDFEVYDPKVDNNIKTTSSGTSGTKSIEYMAIPRYAGDFEIPAVQFSYFDPKDGSYKTLSSQPFKLHVEKGIGGENSSSPVISNFGTQERVKYLGQDIRYIKVSKPHFVSNKEFFFGSFMYIMAYVLIAVLFIVFFAIYRKQVKENANIALVRTKKANKIAVRRLKKAERLLKERKKEEFYDEVLRAVWGYLSDKLNIPQANLTKDNVEAELMVFGGDKEVSDRFIDILNTCEFARYAPSQAPEAMEQLFKQTFDAIGKMENITKKS</sequence>
<dbReference type="PATRIC" id="fig|203275.8.peg.2472"/>
<accession>G8UNS6</accession>
<dbReference type="Pfam" id="PF13584">
    <property type="entry name" value="BatD"/>
    <property type="match status" value="2"/>
</dbReference>
<keyword evidence="1" id="KW-0472">Membrane</keyword>
<dbReference type="HOGENOM" id="CLU_016843_0_0_10"/>
<feature type="transmembrane region" description="Helical" evidence="1">
    <location>
        <begin position="462"/>
        <end position="487"/>
    </location>
</feature>
<dbReference type="Proteomes" id="UP000005436">
    <property type="component" value="Chromosome"/>
</dbReference>
<dbReference type="EMBL" id="CP003191">
    <property type="protein sequence ID" value="AEW20042.1"/>
    <property type="molecule type" value="Genomic_DNA"/>
</dbReference>
<dbReference type="eggNOG" id="COG0457">
    <property type="taxonomic scope" value="Bacteria"/>
</dbReference>
<evidence type="ECO:0000256" key="2">
    <source>
        <dbReference type="SAM" id="SignalP"/>
    </source>
</evidence>
<feature type="signal peptide" evidence="2">
    <location>
        <begin position="1"/>
        <end position="26"/>
    </location>
</feature>
<name>G8UNS6_TANFA</name>
<dbReference type="KEGG" id="tfo:BFO_2878"/>
<evidence type="ECO:0000313" key="3">
    <source>
        <dbReference type="EMBL" id="AEW20042.1"/>
    </source>
</evidence>
<evidence type="ECO:0000256" key="1">
    <source>
        <dbReference type="SAM" id="Phobius"/>
    </source>
</evidence>
<gene>
    <name evidence="3" type="primary">batD</name>
    <name evidence="3" type="ordered locus">BFO_2878</name>
</gene>
<dbReference type="STRING" id="203275.BFO_2878"/>
<proteinExistence type="predicted"/>
<keyword evidence="2" id="KW-0732">Signal</keyword>
<dbReference type="PANTHER" id="PTHR40940:SF2">
    <property type="entry name" value="BATD"/>
    <property type="match status" value="1"/>
</dbReference>
<dbReference type="InterPro" id="IPR025738">
    <property type="entry name" value="BatD"/>
</dbReference>
<protein>
    <submittedName>
        <fullName evidence="3">BatD protein</fullName>
    </submittedName>
</protein>
<keyword evidence="1" id="KW-1133">Transmembrane helix</keyword>
<dbReference type="PANTHER" id="PTHR40940">
    <property type="entry name" value="PROTEIN BATD-RELATED"/>
    <property type="match status" value="1"/>
</dbReference>
<evidence type="ECO:0000313" key="4">
    <source>
        <dbReference type="Proteomes" id="UP000005436"/>
    </source>
</evidence>
<reference evidence="4" key="1">
    <citation type="submission" date="2011-12" db="EMBL/GenBank/DDBJ databases">
        <title>Complete sequence of Tannerella forsythia ATCC 43037.</title>
        <authorList>
            <person name="Dewhirst F."/>
            <person name="Tanner A."/>
            <person name="Izard J."/>
            <person name="Brinkac L."/>
            <person name="Durkin A.S."/>
            <person name="Hostetler J."/>
            <person name="Shetty J."/>
            <person name="Torralba M."/>
            <person name="Gill S."/>
            <person name="Nelson K."/>
        </authorList>
    </citation>
    <scope>NUCLEOTIDE SEQUENCE [LARGE SCALE GENOMIC DNA]</scope>
    <source>
        <strain evidence="4">ATCC 43037 / JCM 10827 / CCUG 33226 / KCTC 5666 / FDC 338</strain>
    </source>
</reference>
<dbReference type="AlphaFoldDB" id="G8UNS6"/>
<organism evidence="3 4">
    <name type="scientific">Tannerella forsythia (strain ATCC 43037 / JCM 10827 / CCUG 21028 A / KCTC 5666 / FDC 338)</name>
    <name type="common">Bacteroides forsythus</name>
    <dbReference type="NCBI Taxonomy" id="203275"/>
    <lineage>
        <taxon>Bacteria</taxon>
        <taxon>Pseudomonadati</taxon>
        <taxon>Bacteroidota</taxon>
        <taxon>Bacteroidia</taxon>
        <taxon>Bacteroidales</taxon>
        <taxon>Tannerellaceae</taxon>
        <taxon>Tannerella</taxon>
    </lineage>
</organism>
<keyword evidence="4" id="KW-1185">Reference proteome</keyword>